<sequence length="215" mass="22606">MPDGLEDLGRALAAPDPDSARRLVREAPAGDADDVLGRLASDAARGSALATELLLEQLDSSGVVKRFVRGALLDEAAVDDVAQDALISVAGSIGSFRGGSKVTTWVHRIVRNRVVDHLRRQRATAPLPADDLGPSERISSMIATRATVREAVASLPDLYREPVTLRDLEGLPYADVAERLGRSLGTVKSQVARGRALLAAAIGGTGAGVAGEEWR</sequence>
<evidence type="ECO:0000256" key="1">
    <source>
        <dbReference type="ARBA" id="ARBA00010641"/>
    </source>
</evidence>
<evidence type="ECO:0000256" key="5">
    <source>
        <dbReference type="ARBA" id="ARBA00023163"/>
    </source>
</evidence>
<accession>A0ABW2QCY2</accession>
<keyword evidence="9" id="KW-1185">Reference proteome</keyword>
<reference evidence="9" key="1">
    <citation type="journal article" date="2019" name="Int. J. Syst. Evol. Microbiol.">
        <title>The Global Catalogue of Microorganisms (GCM) 10K type strain sequencing project: providing services to taxonomists for standard genome sequencing and annotation.</title>
        <authorList>
            <consortium name="The Broad Institute Genomics Platform"/>
            <consortium name="The Broad Institute Genome Sequencing Center for Infectious Disease"/>
            <person name="Wu L."/>
            <person name="Ma J."/>
        </authorList>
    </citation>
    <scope>NUCLEOTIDE SEQUENCE [LARGE SCALE GENOMIC DNA]</scope>
    <source>
        <strain evidence="9">JCM 1490</strain>
    </source>
</reference>
<evidence type="ECO:0000259" key="7">
    <source>
        <dbReference type="Pfam" id="PF08281"/>
    </source>
</evidence>
<dbReference type="SUPFAM" id="SSF88946">
    <property type="entry name" value="Sigma2 domain of RNA polymerase sigma factors"/>
    <property type="match status" value="1"/>
</dbReference>
<evidence type="ECO:0000256" key="4">
    <source>
        <dbReference type="ARBA" id="ARBA00023125"/>
    </source>
</evidence>
<proteinExistence type="inferred from homology"/>
<dbReference type="InterPro" id="IPR039425">
    <property type="entry name" value="RNA_pol_sigma-70-like"/>
</dbReference>
<dbReference type="Proteomes" id="UP001596455">
    <property type="component" value="Unassembled WGS sequence"/>
</dbReference>
<dbReference type="EMBL" id="JBHTCQ010000001">
    <property type="protein sequence ID" value="MFC7405278.1"/>
    <property type="molecule type" value="Genomic_DNA"/>
</dbReference>
<comment type="caution">
    <text evidence="8">The sequence shown here is derived from an EMBL/GenBank/DDBJ whole genome shotgun (WGS) entry which is preliminary data.</text>
</comment>
<dbReference type="SUPFAM" id="SSF88659">
    <property type="entry name" value="Sigma3 and sigma4 domains of RNA polymerase sigma factors"/>
    <property type="match status" value="1"/>
</dbReference>
<dbReference type="InterPro" id="IPR036388">
    <property type="entry name" value="WH-like_DNA-bd_sf"/>
</dbReference>
<dbReference type="RefSeq" id="WP_382393462.1">
    <property type="nucleotide sequence ID" value="NZ_JBHTCQ010000001.1"/>
</dbReference>
<feature type="domain" description="RNA polymerase sigma-70 region 2" evidence="6">
    <location>
        <begin position="64"/>
        <end position="123"/>
    </location>
</feature>
<name>A0ABW2QCY2_9MICO</name>
<comment type="similarity">
    <text evidence="1">Belongs to the sigma-70 factor family. ECF subfamily.</text>
</comment>
<dbReference type="NCBIfam" id="TIGR02937">
    <property type="entry name" value="sigma70-ECF"/>
    <property type="match status" value="1"/>
</dbReference>
<protein>
    <submittedName>
        <fullName evidence="8">RNA polymerase sigma factor</fullName>
    </submittedName>
</protein>
<dbReference type="InterPro" id="IPR013325">
    <property type="entry name" value="RNA_pol_sigma_r2"/>
</dbReference>
<dbReference type="PANTHER" id="PTHR43133">
    <property type="entry name" value="RNA POLYMERASE ECF-TYPE SIGMA FACTO"/>
    <property type="match status" value="1"/>
</dbReference>
<dbReference type="Pfam" id="PF08281">
    <property type="entry name" value="Sigma70_r4_2"/>
    <property type="match status" value="1"/>
</dbReference>
<dbReference type="InterPro" id="IPR013324">
    <property type="entry name" value="RNA_pol_sigma_r3/r4-like"/>
</dbReference>
<evidence type="ECO:0000313" key="9">
    <source>
        <dbReference type="Proteomes" id="UP001596455"/>
    </source>
</evidence>
<dbReference type="InterPro" id="IPR013249">
    <property type="entry name" value="RNA_pol_sigma70_r4_t2"/>
</dbReference>
<evidence type="ECO:0000256" key="3">
    <source>
        <dbReference type="ARBA" id="ARBA00023082"/>
    </source>
</evidence>
<evidence type="ECO:0000256" key="2">
    <source>
        <dbReference type="ARBA" id="ARBA00023015"/>
    </source>
</evidence>
<evidence type="ECO:0000259" key="6">
    <source>
        <dbReference type="Pfam" id="PF04542"/>
    </source>
</evidence>
<dbReference type="InterPro" id="IPR007627">
    <property type="entry name" value="RNA_pol_sigma70_r2"/>
</dbReference>
<dbReference type="CDD" id="cd06171">
    <property type="entry name" value="Sigma70_r4"/>
    <property type="match status" value="1"/>
</dbReference>
<feature type="domain" description="RNA polymerase sigma factor 70 region 4 type 2" evidence="7">
    <location>
        <begin position="148"/>
        <end position="198"/>
    </location>
</feature>
<keyword evidence="3" id="KW-0731">Sigma factor</keyword>
<dbReference type="PANTHER" id="PTHR43133:SF8">
    <property type="entry name" value="RNA POLYMERASE SIGMA FACTOR HI_1459-RELATED"/>
    <property type="match status" value="1"/>
</dbReference>
<keyword evidence="4" id="KW-0238">DNA-binding</keyword>
<dbReference type="InterPro" id="IPR014284">
    <property type="entry name" value="RNA_pol_sigma-70_dom"/>
</dbReference>
<dbReference type="Gene3D" id="1.10.1740.10">
    <property type="match status" value="1"/>
</dbReference>
<dbReference type="Pfam" id="PF04542">
    <property type="entry name" value="Sigma70_r2"/>
    <property type="match status" value="1"/>
</dbReference>
<keyword evidence="2" id="KW-0805">Transcription regulation</keyword>
<keyword evidence="5" id="KW-0804">Transcription</keyword>
<organism evidence="8 9">
    <name type="scientific">Georgenia alba</name>
    <dbReference type="NCBI Taxonomy" id="2233858"/>
    <lineage>
        <taxon>Bacteria</taxon>
        <taxon>Bacillati</taxon>
        <taxon>Actinomycetota</taxon>
        <taxon>Actinomycetes</taxon>
        <taxon>Micrococcales</taxon>
        <taxon>Bogoriellaceae</taxon>
        <taxon>Georgenia</taxon>
    </lineage>
</organism>
<gene>
    <name evidence="8" type="ORF">ACFQQL_09185</name>
</gene>
<dbReference type="Gene3D" id="1.10.10.10">
    <property type="entry name" value="Winged helix-like DNA-binding domain superfamily/Winged helix DNA-binding domain"/>
    <property type="match status" value="1"/>
</dbReference>
<evidence type="ECO:0000313" key="8">
    <source>
        <dbReference type="EMBL" id="MFC7405278.1"/>
    </source>
</evidence>